<comment type="caution">
    <text evidence="2">The sequence shown here is derived from an EMBL/GenBank/DDBJ whole genome shotgun (WGS) entry which is preliminary data.</text>
</comment>
<keyword evidence="1" id="KW-0472">Membrane</keyword>
<evidence type="ECO:0000256" key="1">
    <source>
        <dbReference type="SAM" id="Phobius"/>
    </source>
</evidence>
<feature type="transmembrane region" description="Helical" evidence="1">
    <location>
        <begin position="99"/>
        <end position="117"/>
    </location>
</feature>
<keyword evidence="3" id="KW-1185">Reference proteome</keyword>
<dbReference type="Proteomes" id="UP000282876">
    <property type="component" value="Unassembled WGS sequence"/>
</dbReference>
<feature type="transmembrane region" description="Helical" evidence="1">
    <location>
        <begin position="129"/>
        <end position="159"/>
    </location>
</feature>
<dbReference type="VEuPathDB" id="MicrosporidiaDB:TUBRATIS_21390"/>
<accession>A0A437AJQ6</accession>
<protein>
    <submittedName>
        <fullName evidence="2">Uncharacterized protein</fullName>
    </submittedName>
</protein>
<keyword evidence="1" id="KW-1133">Transmembrane helix</keyword>
<dbReference type="AlphaFoldDB" id="A0A437AJQ6"/>
<organism evidence="2 3">
    <name type="scientific">Tubulinosema ratisbonensis</name>
    <dbReference type="NCBI Taxonomy" id="291195"/>
    <lineage>
        <taxon>Eukaryota</taxon>
        <taxon>Fungi</taxon>
        <taxon>Fungi incertae sedis</taxon>
        <taxon>Microsporidia</taxon>
        <taxon>Tubulinosematoidea</taxon>
        <taxon>Tubulinosematidae</taxon>
        <taxon>Tubulinosema</taxon>
    </lineage>
</organism>
<proteinExistence type="predicted"/>
<evidence type="ECO:0000313" key="2">
    <source>
        <dbReference type="EMBL" id="RVD91413.1"/>
    </source>
</evidence>
<name>A0A437AJQ6_9MICR</name>
<sequence length="203" mass="24134">MEAHLFIINLSFYFINLLSSLIVTVLALQECTLRYFYVVFYLISFIIQISIYKLDFCVSTSQIIDLIGFFLCFCLMLTSQIFINAFVGNFFNLNWRFILFLDIFYLIFCSLIIWNNYILRTKNYSFYPFYLIFIILLLCYQLEYFSQLIIITLIIDFILNQLKSFYKMFNITSVLIFCNLAISIIILSYKLIITTGCVEIKSL</sequence>
<feature type="transmembrane region" description="Helical" evidence="1">
    <location>
        <begin position="66"/>
        <end position="87"/>
    </location>
</feature>
<feature type="transmembrane region" description="Helical" evidence="1">
    <location>
        <begin position="35"/>
        <end position="54"/>
    </location>
</feature>
<dbReference type="EMBL" id="RCSS01000534">
    <property type="protein sequence ID" value="RVD91413.1"/>
    <property type="molecule type" value="Genomic_DNA"/>
</dbReference>
<gene>
    <name evidence="2" type="ORF">TUBRATIS_21390</name>
</gene>
<feature type="transmembrane region" description="Helical" evidence="1">
    <location>
        <begin position="6"/>
        <end position="28"/>
    </location>
</feature>
<reference evidence="2 3" key="1">
    <citation type="submission" date="2018-10" db="EMBL/GenBank/DDBJ databases">
        <title>Draft genome sequence of the microsporidian Tubulinosema ratisbonensis.</title>
        <authorList>
            <person name="Polonais V."/>
            <person name="Peyretaillade E."/>
            <person name="Niehus S."/>
            <person name="Wawrzyniak I."/>
            <person name="Franchet A."/>
            <person name="Gaspin C."/>
            <person name="Reichstadt M."/>
            <person name="Belser C."/>
            <person name="Labadie K."/>
            <person name="Delbac F."/>
            <person name="Ferrandon D."/>
        </authorList>
    </citation>
    <scope>NUCLEOTIDE SEQUENCE [LARGE SCALE GENOMIC DNA]</scope>
    <source>
        <strain evidence="2 3">Franzen</strain>
    </source>
</reference>
<keyword evidence="1" id="KW-0812">Transmembrane</keyword>
<feature type="transmembrane region" description="Helical" evidence="1">
    <location>
        <begin position="171"/>
        <end position="192"/>
    </location>
</feature>
<evidence type="ECO:0000313" key="3">
    <source>
        <dbReference type="Proteomes" id="UP000282876"/>
    </source>
</evidence>